<evidence type="ECO:0000313" key="5">
    <source>
        <dbReference type="Proteomes" id="UP000195814"/>
    </source>
</evidence>
<feature type="transmembrane region" description="Helical" evidence="1">
    <location>
        <begin position="71"/>
        <end position="95"/>
    </location>
</feature>
<dbReference type="Proteomes" id="UP000195729">
    <property type="component" value="Chromosome"/>
</dbReference>
<dbReference type="KEGG" id="tci:A7K98_09355"/>
<organism evidence="2 5">
    <name type="scientific">Tatumella citrea</name>
    <name type="common">Pantoea citrea</name>
    <dbReference type="NCBI Taxonomy" id="53336"/>
    <lineage>
        <taxon>Bacteria</taxon>
        <taxon>Pseudomonadati</taxon>
        <taxon>Pseudomonadota</taxon>
        <taxon>Gammaproteobacteria</taxon>
        <taxon>Enterobacterales</taxon>
        <taxon>Erwiniaceae</taxon>
        <taxon>Tatumella</taxon>
    </lineage>
</organism>
<keyword evidence="1" id="KW-0812">Transmembrane</keyword>
<dbReference type="AlphaFoldDB" id="A0A1Y0L7F9"/>
<dbReference type="Pfam" id="PF14079">
    <property type="entry name" value="DUF4260"/>
    <property type="match status" value="1"/>
</dbReference>
<dbReference type="EMBL" id="CP015581">
    <property type="protein sequence ID" value="ARU98004.1"/>
    <property type="molecule type" value="Genomic_DNA"/>
</dbReference>
<accession>A0A1Y0L7F9</accession>
<feature type="transmembrane region" description="Helical" evidence="1">
    <location>
        <begin position="39"/>
        <end position="64"/>
    </location>
</feature>
<gene>
    <name evidence="2" type="ORF">A7K98_09355</name>
    <name evidence="3" type="ORF">A7K99_09355</name>
</gene>
<dbReference type="EMBL" id="CP015579">
    <property type="protein sequence ID" value="ARU93966.1"/>
    <property type="molecule type" value="Genomic_DNA"/>
</dbReference>
<keyword evidence="4" id="KW-1185">Reference proteome</keyword>
<evidence type="ECO:0000313" key="2">
    <source>
        <dbReference type="EMBL" id="ARU93966.1"/>
    </source>
</evidence>
<reference evidence="4 5" key="1">
    <citation type="submission" date="2016-05" db="EMBL/GenBank/DDBJ databases">
        <title>Complete genome sequence of two 2,5-diketo-D-glunonic acid producing strain Tatumella citrea.</title>
        <authorList>
            <person name="Duan C."/>
            <person name="Yang J."/>
            <person name="Yang S."/>
        </authorList>
    </citation>
    <scope>NUCLEOTIDE SEQUENCE [LARGE SCALE GENOMIC DNA]</scope>
    <source>
        <strain evidence="3 4">ATCC 39140</strain>
        <strain evidence="2 5">DSM 13699</strain>
    </source>
</reference>
<evidence type="ECO:0000313" key="3">
    <source>
        <dbReference type="EMBL" id="ARU98004.1"/>
    </source>
</evidence>
<keyword evidence="1" id="KW-1133">Transmembrane helix</keyword>
<evidence type="ECO:0000256" key="1">
    <source>
        <dbReference type="SAM" id="Phobius"/>
    </source>
</evidence>
<name>A0A1Y0L7F9_TATCI</name>
<keyword evidence="1" id="KW-0472">Membrane</keyword>
<proteinExistence type="predicted"/>
<dbReference type="Proteomes" id="UP000195814">
    <property type="component" value="Chromosome"/>
</dbReference>
<dbReference type="OrthoDB" id="9813911at2"/>
<sequence length="132" mass="14393">MTKHIDAIKILLRLEGLAFLLVSVLLYSQTTAHWGEFALWFFVPDLAMVGYALGTKVGAVLYNLTHSYTGALLLIAIAVISHSAVALPVGIIWMAHIGFDRMLGYGLKYRRGFGFTHLGNIGKNASVVTEGE</sequence>
<feature type="transmembrane region" description="Helical" evidence="1">
    <location>
        <begin position="7"/>
        <end position="27"/>
    </location>
</feature>
<evidence type="ECO:0000313" key="4">
    <source>
        <dbReference type="Proteomes" id="UP000195729"/>
    </source>
</evidence>
<dbReference type="RefSeq" id="WP_087488328.1">
    <property type="nucleotide sequence ID" value="NZ_CP015579.1"/>
</dbReference>
<evidence type="ECO:0008006" key="6">
    <source>
        <dbReference type="Google" id="ProtNLM"/>
    </source>
</evidence>
<dbReference type="InterPro" id="IPR025356">
    <property type="entry name" value="DUF4260"/>
</dbReference>
<protein>
    <recommendedName>
        <fullName evidence="6">DUF4260 domain-containing protein</fullName>
    </recommendedName>
</protein>